<sequence length="858" mass="95018">MTPSKLSAEKVKVIRDNQYLAINAFLDFMLAMCCIKPNETAKINEILRSTNLEKILRDTIRGADAAIQSKKIGATKKLINGLRLVHAQLKTKPSDLDIACLDSVADALGKAGIIVHGRKFNTRSYSTFRNLIEKVKKRHGPDYSKSLGAFLTTMRKTYSGKTKQIVDIGAAATISAVSSTVTPAEDKPSPADIRRNKRAAIPVVDLTEDNTTQTQQPTTSLTTSHPAVHLHQMAQFDFQMPTNSRVPSLQPLDLTIRSKKRERVASTASQSANPSKMPKRSSTETRNDFNQTRQQEDLDDLPIEAYIGFANNAEYDSDGESQVPQVDSDDDALIIDESVTYPLQANTQDDGNGQNSGNTQVENQNNATGTTRNTEQANENANTNDIGNNLSDHHQNQEGQSAPNDEQPPANDEQPPANIDQPPADVEQPPANVEQPPADIEQPPANIDQPAADNENLPPSENQNEQQPPNDEQENPPFDGIAEGVNLQEDGVDLNAAMIASSDSSGPSDSSGSSMNSSENDAIRYGTTINSGRRLPERTRDRPTTDKYRGFQRVIEPGPASIMNISDNPITSLNVPFKNGRLGTVIKACQRLYEKDHMVPTATTVATKYLHGIFYDIGQLVEAADKHTINGVRGPLTQDIESAIRVFYSSIREISDGIKNLLKQEDVTFEHFAQALETYLRANPREADALKQPMTVKGVAPALWEKNALHHEIDSAWEREQLDFAVIISNIESEDEDPKKDYQNAKNIVMFVYYLNKHTRYDAEIAQFLWNRFVPVLYCESNAMLGRASYQNTHCMSAKCQTSGKCHFANNAISFGIIGRIGAFKAMAERLYRNALHGNHRYAFEHASTRCWRRQGNV</sequence>
<dbReference type="EMBL" id="OU015568">
    <property type="protein sequence ID" value="CAG5091743.1"/>
    <property type="molecule type" value="Genomic_DNA"/>
</dbReference>
<feature type="compositionally biased region" description="Low complexity" evidence="1">
    <location>
        <begin position="370"/>
        <end position="384"/>
    </location>
</feature>
<name>A0ABN7S797_OIKDI</name>
<feature type="region of interest" description="Disordered" evidence="1">
    <location>
        <begin position="499"/>
        <end position="523"/>
    </location>
</feature>
<feature type="region of interest" description="Disordered" evidence="1">
    <location>
        <begin position="242"/>
        <end position="301"/>
    </location>
</feature>
<feature type="compositionally biased region" description="Low complexity" evidence="1">
    <location>
        <begin position="211"/>
        <end position="223"/>
    </location>
</feature>
<evidence type="ECO:0000313" key="2">
    <source>
        <dbReference type="EMBL" id="CAG5091743.1"/>
    </source>
</evidence>
<dbReference type="Proteomes" id="UP001158576">
    <property type="component" value="Chromosome PAR"/>
</dbReference>
<evidence type="ECO:0000313" key="3">
    <source>
        <dbReference type="Proteomes" id="UP001158576"/>
    </source>
</evidence>
<feature type="compositionally biased region" description="Polar residues" evidence="1">
    <location>
        <begin position="344"/>
        <end position="369"/>
    </location>
</feature>
<feature type="compositionally biased region" description="Low complexity" evidence="1">
    <location>
        <begin position="454"/>
        <end position="470"/>
    </location>
</feature>
<keyword evidence="3" id="KW-1185">Reference proteome</keyword>
<proteinExistence type="predicted"/>
<feature type="compositionally biased region" description="Basic and acidic residues" evidence="1">
    <location>
        <begin position="184"/>
        <end position="194"/>
    </location>
</feature>
<accession>A0ABN7S797</accession>
<evidence type="ECO:0000256" key="1">
    <source>
        <dbReference type="SAM" id="MobiDB-lite"/>
    </source>
</evidence>
<gene>
    <name evidence="2" type="ORF">OKIOD_LOCUS4781</name>
</gene>
<feature type="region of interest" description="Disordered" evidence="1">
    <location>
        <begin position="344"/>
        <end position="483"/>
    </location>
</feature>
<feature type="compositionally biased region" description="Low complexity" evidence="1">
    <location>
        <begin position="501"/>
        <end position="518"/>
    </location>
</feature>
<reference evidence="2 3" key="1">
    <citation type="submission" date="2021-04" db="EMBL/GenBank/DDBJ databases">
        <authorList>
            <person name="Bliznina A."/>
        </authorList>
    </citation>
    <scope>NUCLEOTIDE SEQUENCE [LARGE SCALE GENOMIC DNA]</scope>
</reference>
<feature type="region of interest" description="Disordered" evidence="1">
    <location>
        <begin position="180"/>
        <end position="224"/>
    </location>
</feature>
<protein>
    <submittedName>
        <fullName evidence="2">Oidioi.mRNA.OKI2018_I69.PAR.g13223.t1.cds</fullName>
    </submittedName>
</protein>
<organism evidence="2 3">
    <name type="scientific">Oikopleura dioica</name>
    <name type="common">Tunicate</name>
    <dbReference type="NCBI Taxonomy" id="34765"/>
    <lineage>
        <taxon>Eukaryota</taxon>
        <taxon>Metazoa</taxon>
        <taxon>Chordata</taxon>
        <taxon>Tunicata</taxon>
        <taxon>Appendicularia</taxon>
        <taxon>Copelata</taxon>
        <taxon>Oikopleuridae</taxon>
        <taxon>Oikopleura</taxon>
    </lineage>
</organism>